<feature type="chain" id="PRO_5040545209" description="Protein disulfide-isomerase" evidence="15">
    <location>
        <begin position="21"/>
        <end position="526"/>
    </location>
</feature>
<evidence type="ECO:0000259" key="17">
    <source>
        <dbReference type="PROSITE" id="PS51352"/>
    </source>
</evidence>
<dbReference type="CDD" id="cd02961">
    <property type="entry name" value="PDI_a_family"/>
    <property type="match status" value="1"/>
</dbReference>
<dbReference type="InterPro" id="IPR013766">
    <property type="entry name" value="Thioredoxin_domain"/>
</dbReference>
<keyword evidence="7" id="KW-0677">Repeat</keyword>
<dbReference type="InterPro" id="IPR005788">
    <property type="entry name" value="PDI_thioredoxin-like_dom"/>
</dbReference>
<dbReference type="CDD" id="cd02982">
    <property type="entry name" value="PDI_b'_family"/>
    <property type="match status" value="1"/>
</dbReference>
<evidence type="ECO:0000256" key="2">
    <source>
        <dbReference type="ARBA" id="ARBA00002692"/>
    </source>
</evidence>
<dbReference type="CDD" id="cd02981">
    <property type="entry name" value="PDI_b_family"/>
    <property type="match status" value="1"/>
</dbReference>
<evidence type="ECO:0000256" key="5">
    <source>
        <dbReference type="ARBA" id="ARBA00012723"/>
    </source>
</evidence>
<dbReference type="Proteomes" id="UP000750711">
    <property type="component" value="Unassembled WGS sequence"/>
</dbReference>
<dbReference type="InterPro" id="IPR017937">
    <property type="entry name" value="Thioredoxin_CS"/>
</dbReference>
<evidence type="ECO:0000256" key="4">
    <source>
        <dbReference type="ARBA" id="ARBA00006347"/>
    </source>
</evidence>
<accession>A0A9P8L9W6</accession>
<protein>
    <recommendedName>
        <fullName evidence="12 15">Protein disulfide-isomerase</fullName>
        <ecNumber evidence="5 15">5.3.4.1</ecNumber>
    </recommendedName>
</protein>
<evidence type="ECO:0000256" key="6">
    <source>
        <dbReference type="ARBA" id="ARBA00022729"/>
    </source>
</evidence>
<reference evidence="18" key="1">
    <citation type="submission" date="2021-03" db="EMBL/GenBank/DDBJ databases">
        <title>Comparative genomics and phylogenomic investigation of the class Geoglossomycetes provide insights into ecological specialization and systematics.</title>
        <authorList>
            <person name="Melie T."/>
            <person name="Pirro S."/>
            <person name="Miller A.N."/>
            <person name="Quandt A."/>
        </authorList>
    </citation>
    <scope>NUCLEOTIDE SEQUENCE</scope>
    <source>
        <strain evidence="18">CAQ_001_2017</strain>
    </source>
</reference>
<comment type="catalytic activity">
    <reaction evidence="1 15">
        <text>Catalyzes the rearrangement of -S-S- bonds in proteins.</text>
        <dbReference type="EC" id="5.3.4.1"/>
    </reaction>
</comment>
<dbReference type="PANTHER" id="PTHR18929">
    <property type="entry name" value="PROTEIN DISULFIDE ISOMERASE"/>
    <property type="match status" value="1"/>
</dbReference>
<keyword evidence="10 15" id="KW-0413">Isomerase</keyword>
<dbReference type="GO" id="GO:0005788">
    <property type="term" value="C:endoplasmic reticulum lumen"/>
    <property type="evidence" value="ECO:0007669"/>
    <property type="project" value="UniProtKB-SubCell"/>
</dbReference>
<dbReference type="InterPro" id="IPR005792">
    <property type="entry name" value="Prot_disulphide_isomerase"/>
</dbReference>
<dbReference type="GO" id="GO:0003756">
    <property type="term" value="F:protein disulfide isomerase activity"/>
    <property type="evidence" value="ECO:0007669"/>
    <property type="project" value="UniProtKB-EC"/>
</dbReference>
<dbReference type="GO" id="GO:0015035">
    <property type="term" value="F:protein-disulfide reductase activity"/>
    <property type="evidence" value="ECO:0007669"/>
    <property type="project" value="UniProtKB-ARBA"/>
</dbReference>
<evidence type="ECO:0000313" key="19">
    <source>
        <dbReference type="Proteomes" id="UP000750711"/>
    </source>
</evidence>
<evidence type="ECO:0000256" key="9">
    <source>
        <dbReference type="ARBA" id="ARBA00023157"/>
    </source>
</evidence>
<dbReference type="GO" id="GO:0006457">
    <property type="term" value="P:protein folding"/>
    <property type="evidence" value="ECO:0007669"/>
    <property type="project" value="TreeGrafter"/>
</dbReference>
<dbReference type="NCBIfam" id="TIGR01130">
    <property type="entry name" value="ER_PDI_fam"/>
    <property type="match status" value="1"/>
</dbReference>
<feature type="signal peptide" evidence="15">
    <location>
        <begin position="1"/>
        <end position="20"/>
    </location>
</feature>
<dbReference type="Pfam" id="PF00085">
    <property type="entry name" value="Thioredoxin"/>
    <property type="match status" value="2"/>
</dbReference>
<dbReference type="FunFam" id="3.40.30.10:FF:000185">
    <property type="entry name" value="Protein disulfide-isomerase"/>
    <property type="match status" value="1"/>
</dbReference>
<organism evidence="18 19">
    <name type="scientific">Trichoglossum hirsutum</name>
    <dbReference type="NCBI Taxonomy" id="265104"/>
    <lineage>
        <taxon>Eukaryota</taxon>
        <taxon>Fungi</taxon>
        <taxon>Dikarya</taxon>
        <taxon>Ascomycota</taxon>
        <taxon>Pezizomycotina</taxon>
        <taxon>Geoglossomycetes</taxon>
        <taxon>Geoglossales</taxon>
        <taxon>Geoglossaceae</taxon>
        <taxon>Trichoglossum</taxon>
    </lineage>
</organism>
<dbReference type="PRINTS" id="PR00421">
    <property type="entry name" value="THIOREDOXIN"/>
</dbReference>
<keyword evidence="9 13" id="KW-1015">Disulfide bond</keyword>
<dbReference type="InterPro" id="IPR036249">
    <property type="entry name" value="Thioredoxin-like_sf"/>
</dbReference>
<dbReference type="EC" id="5.3.4.1" evidence="5 15"/>
<feature type="disulfide bond" description="Redox-active" evidence="13">
    <location>
        <begin position="50"/>
        <end position="53"/>
    </location>
</feature>
<proteinExistence type="inferred from homology"/>
<dbReference type="Gene3D" id="3.40.30.10">
    <property type="entry name" value="Glutaredoxin"/>
    <property type="match status" value="4"/>
</dbReference>
<sequence length="526" mass="57330">MGLLRNAVLGLVGAAALASASDVHTLGKDTFDAFVEDHSLALIEFYAPWCGHCKALAPEYEEAATTLKEKNIPLAKVDCTEEVELCQSYGVEGYPTLKIFRGKDKDRISAYSGARKAPAITSFMVKQSLPAVSLLNKDTIEDFKTADKVVLIGYFKEDDKASADTFTAVAEKMRDSFPFGSVNDAALAESEGATVPSVILYKQFDDGKAVFSEKFDQEAIEAFAKSASVPLVGEVGPETYTDYMQAGIPLAYIFAETPEEREALAEEIKPVAIKHKGKVNFAVIDAKAFGAHAGNLNLEADKFPAFAIQETIKNQKFPYDQSKKIVHKDIDEFVQDFVDGKLQPSIKSEPIPEKQEGPVHVIVAHNYEKIVNDETKDVLVEFYAPWCGHCKALAPKYDELAALYFNNPDYASKVTVAKVDATANDVPVEIQGFPTIKLFPADAKDKPVDYSGSRTVEDLANFIKENGKFKVDAYVEPKEEASSSTETMEHAAPAATEKTGDASESTAGKATESAKPKGEEDVHDEL</sequence>
<evidence type="ECO:0000256" key="13">
    <source>
        <dbReference type="PIRSR" id="PIRSR605792-51"/>
    </source>
</evidence>
<comment type="subcellular location">
    <subcellularLocation>
        <location evidence="3">Endoplasmic reticulum lumen</location>
    </subcellularLocation>
</comment>
<evidence type="ECO:0000256" key="7">
    <source>
        <dbReference type="ARBA" id="ARBA00022737"/>
    </source>
</evidence>
<gene>
    <name evidence="18" type="ORF">GP486_005111</name>
</gene>
<feature type="domain" description="Thioredoxin" evidence="17">
    <location>
        <begin position="9"/>
        <end position="130"/>
    </location>
</feature>
<comment type="caution">
    <text evidence="18">The sequence shown here is derived from an EMBL/GenBank/DDBJ whole genome shotgun (WGS) entry which is preliminary data.</text>
</comment>
<evidence type="ECO:0000313" key="18">
    <source>
        <dbReference type="EMBL" id="KAH0557102.1"/>
    </source>
</evidence>
<dbReference type="CDD" id="cd02995">
    <property type="entry name" value="PDI_a_PDI_a'_C"/>
    <property type="match status" value="1"/>
</dbReference>
<evidence type="ECO:0000256" key="1">
    <source>
        <dbReference type="ARBA" id="ARBA00001182"/>
    </source>
</evidence>
<dbReference type="PROSITE" id="PS00194">
    <property type="entry name" value="THIOREDOXIN_1"/>
    <property type="match status" value="2"/>
</dbReference>
<dbReference type="GO" id="GO:0034976">
    <property type="term" value="P:response to endoplasmic reticulum stress"/>
    <property type="evidence" value="ECO:0007669"/>
    <property type="project" value="TreeGrafter"/>
</dbReference>
<evidence type="ECO:0000256" key="3">
    <source>
        <dbReference type="ARBA" id="ARBA00004319"/>
    </source>
</evidence>
<dbReference type="SUPFAM" id="SSF52833">
    <property type="entry name" value="Thioredoxin-like"/>
    <property type="match status" value="4"/>
</dbReference>
<dbReference type="PANTHER" id="PTHR18929:SF132">
    <property type="entry name" value="PROTEIN DISULFIDE-ISOMERASE A3"/>
    <property type="match status" value="1"/>
</dbReference>
<evidence type="ECO:0000256" key="8">
    <source>
        <dbReference type="ARBA" id="ARBA00022824"/>
    </source>
</evidence>
<dbReference type="PROSITE" id="PS51352">
    <property type="entry name" value="THIOREDOXIN_2"/>
    <property type="match status" value="2"/>
</dbReference>
<dbReference type="AlphaFoldDB" id="A0A9P8L9W6"/>
<dbReference type="EMBL" id="JAGHQM010000910">
    <property type="protein sequence ID" value="KAH0557102.1"/>
    <property type="molecule type" value="Genomic_DNA"/>
</dbReference>
<evidence type="ECO:0000256" key="16">
    <source>
        <dbReference type="SAM" id="MobiDB-lite"/>
    </source>
</evidence>
<comment type="similarity">
    <text evidence="4 14">Belongs to the protein disulfide isomerase family.</text>
</comment>
<evidence type="ECO:0000256" key="12">
    <source>
        <dbReference type="ARBA" id="ARBA00039846"/>
    </source>
</evidence>
<keyword evidence="19" id="KW-1185">Reference proteome</keyword>
<feature type="disulfide bond" description="Redox-active" evidence="13">
    <location>
        <begin position="387"/>
        <end position="390"/>
    </location>
</feature>
<keyword evidence="8" id="KW-0256">Endoplasmic reticulum</keyword>
<dbReference type="NCBIfam" id="TIGR01126">
    <property type="entry name" value="pdi_dom"/>
    <property type="match status" value="2"/>
</dbReference>
<evidence type="ECO:0000256" key="14">
    <source>
        <dbReference type="RuleBase" id="RU004208"/>
    </source>
</evidence>
<evidence type="ECO:0000256" key="11">
    <source>
        <dbReference type="ARBA" id="ARBA00023284"/>
    </source>
</evidence>
<name>A0A9P8L9W6_9PEZI</name>
<dbReference type="FunFam" id="3.40.30.10:FF:000154">
    <property type="entry name" value="Protein disulfide-isomerase"/>
    <property type="match status" value="1"/>
</dbReference>
<evidence type="ECO:0000256" key="10">
    <source>
        <dbReference type="ARBA" id="ARBA00023235"/>
    </source>
</evidence>
<dbReference type="FunFam" id="3.40.30.10:FF:000139">
    <property type="entry name" value="Protein disulfide-isomerase"/>
    <property type="match status" value="1"/>
</dbReference>
<dbReference type="Pfam" id="PF13848">
    <property type="entry name" value="Thioredoxin_6"/>
    <property type="match status" value="1"/>
</dbReference>
<dbReference type="GO" id="GO:0051082">
    <property type="term" value="F:unfolded protein binding"/>
    <property type="evidence" value="ECO:0007669"/>
    <property type="project" value="UniProtKB-ARBA"/>
</dbReference>
<feature type="region of interest" description="Disordered" evidence="16">
    <location>
        <begin position="477"/>
        <end position="526"/>
    </location>
</feature>
<comment type="function">
    <text evidence="2">Participates in the folding of proteins containing disulfide bonds, may be involved in glycosylation, prolyl hydroxylation and triglyceride transfer.</text>
</comment>
<keyword evidence="11 13" id="KW-0676">Redox-active center</keyword>
<feature type="domain" description="Thioredoxin" evidence="17">
    <location>
        <begin position="297"/>
        <end position="468"/>
    </location>
</feature>
<feature type="compositionally biased region" description="Basic and acidic residues" evidence="16">
    <location>
        <begin position="512"/>
        <end position="526"/>
    </location>
</feature>
<dbReference type="FunFam" id="3.40.30.10:FF:000017">
    <property type="entry name" value="Protein disulfide-isomerase A4"/>
    <property type="match status" value="1"/>
</dbReference>
<keyword evidence="6 15" id="KW-0732">Signal</keyword>
<evidence type="ECO:0000256" key="15">
    <source>
        <dbReference type="RuleBase" id="RU361130"/>
    </source>
</evidence>